<accession>E1Z692</accession>
<feature type="compositionally biased region" description="Low complexity" evidence="2">
    <location>
        <begin position="231"/>
        <end position="248"/>
    </location>
</feature>
<evidence type="ECO:0000256" key="2">
    <source>
        <dbReference type="SAM" id="MobiDB-lite"/>
    </source>
</evidence>
<dbReference type="Gene3D" id="3.40.50.300">
    <property type="entry name" value="P-loop containing nucleotide triphosphate hydrolases"/>
    <property type="match status" value="1"/>
</dbReference>
<evidence type="ECO:0000313" key="5">
    <source>
        <dbReference type="Proteomes" id="UP000008141"/>
    </source>
</evidence>
<proteinExistence type="predicted"/>
<dbReference type="Pfam" id="PF00271">
    <property type="entry name" value="Helicase_C"/>
    <property type="match status" value="1"/>
</dbReference>
<dbReference type="PANTHER" id="PTHR45865">
    <property type="entry name" value="E3 UBIQUITIN-PROTEIN LIGASE SHPRH FAMILY MEMBER"/>
    <property type="match status" value="1"/>
</dbReference>
<dbReference type="InParanoid" id="E1Z692"/>
<dbReference type="STRING" id="554065.E1Z692"/>
<keyword evidence="1" id="KW-0378">Hydrolase</keyword>
<dbReference type="PANTHER" id="PTHR45865:SF1">
    <property type="entry name" value="E3 UBIQUITIN-PROTEIN LIGASE SHPRH"/>
    <property type="match status" value="1"/>
</dbReference>
<dbReference type="Proteomes" id="UP000008141">
    <property type="component" value="Unassembled WGS sequence"/>
</dbReference>
<reference evidence="4 5" key="1">
    <citation type="journal article" date="2010" name="Plant Cell">
        <title>The Chlorella variabilis NC64A genome reveals adaptation to photosymbiosis, coevolution with viruses, and cryptic sex.</title>
        <authorList>
            <person name="Blanc G."/>
            <person name="Duncan G."/>
            <person name="Agarkova I."/>
            <person name="Borodovsky M."/>
            <person name="Gurnon J."/>
            <person name="Kuo A."/>
            <person name="Lindquist E."/>
            <person name="Lucas S."/>
            <person name="Pangilinan J."/>
            <person name="Polle J."/>
            <person name="Salamov A."/>
            <person name="Terry A."/>
            <person name="Yamada T."/>
            <person name="Dunigan D.D."/>
            <person name="Grigoriev I.V."/>
            <person name="Claverie J.M."/>
            <person name="Van Etten J.L."/>
        </authorList>
    </citation>
    <scope>NUCLEOTIDE SEQUENCE [LARGE SCALE GENOMIC DNA]</scope>
    <source>
        <strain evidence="4 5">NC64A</strain>
    </source>
</reference>
<evidence type="ECO:0000313" key="4">
    <source>
        <dbReference type="EMBL" id="EFN58610.1"/>
    </source>
</evidence>
<dbReference type="SUPFAM" id="SSF52540">
    <property type="entry name" value="P-loop containing nucleoside triphosphate hydrolases"/>
    <property type="match status" value="1"/>
</dbReference>
<dbReference type="PROSITE" id="PS51194">
    <property type="entry name" value="HELICASE_CTER"/>
    <property type="match status" value="1"/>
</dbReference>
<name>E1Z692_CHLVA</name>
<keyword evidence="5" id="KW-1185">Reference proteome</keyword>
<dbReference type="EMBL" id="GL433837">
    <property type="protein sequence ID" value="EFN58610.1"/>
    <property type="molecule type" value="Genomic_DNA"/>
</dbReference>
<dbReference type="KEGG" id="cvr:CHLNCDRAFT_140806"/>
<dbReference type="eggNOG" id="KOG0298">
    <property type="taxonomic scope" value="Eukaryota"/>
</dbReference>
<dbReference type="CDD" id="cd18793">
    <property type="entry name" value="SF2_C_SNF"/>
    <property type="match status" value="1"/>
</dbReference>
<feature type="compositionally biased region" description="Acidic residues" evidence="2">
    <location>
        <begin position="201"/>
        <end position="211"/>
    </location>
</feature>
<dbReference type="InterPro" id="IPR049730">
    <property type="entry name" value="SNF2/RAD54-like_C"/>
</dbReference>
<organism evidence="5">
    <name type="scientific">Chlorella variabilis</name>
    <name type="common">Green alga</name>
    <dbReference type="NCBI Taxonomy" id="554065"/>
    <lineage>
        <taxon>Eukaryota</taxon>
        <taxon>Viridiplantae</taxon>
        <taxon>Chlorophyta</taxon>
        <taxon>core chlorophytes</taxon>
        <taxon>Trebouxiophyceae</taxon>
        <taxon>Chlorellales</taxon>
        <taxon>Chlorellaceae</taxon>
        <taxon>Chlorella clade</taxon>
        <taxon>Chlorella</taxon>
    </lineage>
</organism>
<evidence type="ECO:0000256" key="1">
    <source>
        <dbReference type="ARBA" id="ARBA00022801"/>
    </source>
</evidence>
<protein>
    <recommendedName>
        <fullName evidence="3">Helicase C-terminal domain-containing protein</fullName>
    </recommendedName>
</protein>
<dbReference type="OrthoDB" id="423559at2759"/>
<dbReference type="GeneID" id="17358096"/>
<dbReference type="RefSeq" id="XP_005850712.1">
    <property type="nucleotide sequence ID" value="XM_005850650.1"/>
</dbReference>
<evidence type="ECO:0000259" key="3">
    <source>
        <dbReference type="PROSITE" id="PS51194"/>
    </source>
</evidence>
<sequence length="248" mass="26104">MPGLEAVVARLLWLTRQDPTNRVLVFSTWKDVLDVVSHALGANGLPHLYPKSGKKFEAAVADFRSGHQAAMAAAAEPGPSKRPARAPQQRQPQVLLLLVKQGANGLNLTEAQHVVLVEPQLDPAVEAQAVGRVDRIGQLRATHVHRFVVEKTVEENVHRLCQRRAAAMDLSAASVKHASGGKEHGALTVRDVAQLLRQPEQEETEEVEDGGGQERGSGEAGGALVSPGQRAAAAAAARSAAAAAPAAA</sequence>
<dbReference type="InterPro" id="IPR052583">
    <property type="entry name" value="ATP-helicase/E3_Ub-Ligase"/>
</dbReference>
<feature type="domain" description="Helicase C-terminal" evidence="3">
    <location>
        <begin position="7"/>
        <end position="176"/>
    </location>
</feature>
<dbReference type="InterPro" id="IPR001650">
    <property type="entry name" value="Helicase_C-like"/>
</dbReference>
<dbReference type="InterPro" id="IPR027417">
    <property type="entry name" value="P-loop_NTPase"/>
</dbReference>
<dbReference type="AlphaFoldDB" id="E1Z692"/>
<gene>
    <name evidence="4" type="ORF">CHLNCDRAFT_140806</name>
</gene>
<dbReference type="GO" id="GO:0016787">
    <property type="term" value="F:hydrolase activity"/>
    <property type="evidence" value="ECO:0007669"/>
    <property type="project" value="UniProtKB-KW"/>
</dbReference>
<feature type="region of interest" description="Disordered" evidence="2">
    <location>
        <begin position="199"/>
        <end position="248"/>
    </location>
</feature>